<organism evidence="3 4">
    <name type="scientific">Naumannella halotolerans</name>
    <dbReference type="NCBI Taxonomy" id="993414"/>
    <lineage>
        <taxon>Bacteria</taxon>
        <taxon>Bacillati</taxon>
        <taxon>Actinomycetota</taxon>
        <taxon>Actinomycetes</taxon>
        <taxon>Propionibacteriales</taxon>
        <taxon>Propionibacteriaceae</taxon>
        <taxon>Naumannella</taxon>
    </lineage>
</organism>
<keyword evidence="2" id="KW-0732">Signal</keyword>
<feature type="signal peptide" evidence="2">
    <location>
        <begin position="1"/>
        <end position="24"/>
    </location>
</feature>
<feature type="transmembrane region" description="Helical" evidence="1">
    <location>
        <begin position="97"/>
        <end position="119"/>
    </location>
</feature>
<evidence type="ECO:0000313" key="4">
    <source>
        <dbReference type="Proteomes" id="UP000295371"/>
    </source>
</evidence>
<keyword evidence="4" id="KW-1185">Reference proteome</keyword>
<reference evidence="3 4" key="1">
    <citation type="submission" date="2019-03" db="EMBL/GenBank/DDBJ databases">
        <title>Genomic Encyclopedia of Archaeal and Bacterial Type Strains, Phase II (KMG-II): from individual species to whole genera.</title>
        <authorList>
            <person name="Goeker M."/>
        </authorList>
    </citation>
    <scope>NUCLEOTIDE SEQUENCE [LARGE SCALE GENOMIC DNA]</scope>
    <source>
        <strain evidence="3 4">DSM 24323</strain>
    </source>
</reference>
<protein>
    <submittedName>
        <fullName evidence="3">Uncharacterized protein</fullName>
    </submittedName>
</protein>
<keyword evidence="1" id="KW-1133">Transmembrane helix</keyword>
<dbReference type="AlphaFoldDB" id="A0A4R7J2N7"/>
<accession>A0A4R7J2N7</accession>
<evidence type="ECO:0000256" key="1">
    <source>
        <dbReference type="SAM" id="Phobius"/>
    </source>
</evidence>
<sequence length="129" mass="13556">MALPKRAALAWSVALLGMAMLAMAVFGTASGTTVFSTTRMAVAAALLSLYSSAIAMLAVPRRERSFIRSLIFAGTVPLLIGVATVVVVLRTEVAPTQALLCGLPWLLGVLSAPLFGRVVPALHLPWRRG</sequence>
<feature type="transmembrane region" description="Helical" evidence="1">
    <location>
        <begin position="71"/>
        <end position="91"/>
    </location>
</feature>
<dbReference type="EMBL" id="SOAW01000002">
    <property type="protein sequence ID" value="TDT31285.1"/>
    <property type="molecule type" value="Genomic_DNA"/>
</dbReference>
<name>A0A4R7J2N7_9ACTN</name>
<evidence type="ECO:0000256" key="2">
    <source>
        <dbReference type="SAM" id="SignalP"/>
    </source>
</evidence>
<proteinExistence type="predicted"/>
<gene>
    <name evidence="3" type="ORF">CLV29_2700</name>
</gene>
<comment type="caution">
    <text evidence="3">The sequence shown here is derived from an EMBL/GenBank/DDBJ whole genome shotgun (WGS) entry which is preliminary data.</text>
</comment>
<keyword evidence="1" id="KW-0472">Membrane</keyword>
<keyword evidence="1" id="KW-0812">Transmembrane</keyword>
<feature type="transmembrane region" description="Helical" evidence="1">
    <location>
        <begin position="40"/>
        <end position="59"/>
    </location>
</feature>
<dbReference type="Proteomes" id="UP000295371">
    <property type="component" value="Unassembled WGS sequence"/>
</dbReference>
<evidence type="ECO:0000313" key="3">
    <source>
        <dbReference type="EMBL" id="TDT31285.1"/>
    </source>
</evidence>
<feature type="chain" id="PRO_5020855290" evidence="2">
    <location>
        <begin position="25"/>
        <end position="129"/>
    </location>
</feature>